<dbReference type="AlphaFoldDB" id="A0A940MQW1"/>
<reference evidence="1" key="1">
    <citation type="submission" date="2021-03" db="EMBL/GenBank/DDBJ databases">
        <title>Sagittula salina sp. nov. strain M10.9X isolated from the marine waste.</title>
        <authorList>
            <person name="Satari L."/>
            <person name="Molina-Menor E."/>
            <person name="Vidal-Verdu A."/>
            <person name="Pascual J."/>
            <person name="Pereto J."/>
            <person name="Porcar M."/>
        </authorList>
    </citation>
    <scope>NUCLEOTIDE SEQUENCE</scope>
    <source>
        <strain evidence="1">M10.9X</strain>
    </source>
</reference>
<dbReference type="EMBL" id="JAGISH010000010">
    <property type="protein sequence ID" value="MBP0484170.1"/>
    <property type="molecule type" value="Genomic_DNA"/>
</dbReference>
<accession>A0A940MQW1</accession>
<protein>
    <submittedName>
        <fullName evidence="1">Uncharacterized protein</fullName>
    </submittedName>
</protein>
<organism evidence="1 2">
    <name type="scientific">Sagittula salina</name>
    <dbReference type="NCBI Taxonomy" id="2820268"/>
    <lineage>
        <taxon>Bacteria</taxon>
        <taxon>Pseudomonadati</taxon>
        <taxon>Pseudomonadota</taxon>
        <taxon>Alphaproteobacteria</taxon>
        <taxon>Rhodobacterales</taxon>
        <taxon>Roseobacteraceae</taxon>
        <taxon>Sagittula</taxon>
    </lineage>
</organism>
<comment type="caution">
    <text evidence="1">The sequence shown here is derived from an EMBL/GenBank/DDBJ whole genome shotgun (WGS) entry which is preliminary data.</text>
</comment>
<dbReference type="Proteomes" id="UP000675940">
    <property type="component" value="Unassembled WGS sequence"/>
</dbReference>
<keyword evidence="2" id="KW-1185">Reference proteome</keyword>
<evidence type="ECO:0000313" key="2">
    <source>
        <dbReference type="Proteomes" id="UP000675940"/>
    </source>
</evidence>
<proteinExistence type="predicted"/>
<name>A0A940MQW1_9RHOB</name>
<gene>
    <name evidence="1" type="ORF">J5474_16960</name>
</gene>
<evidence type="ECO:0000313" key="1">
    <source>
        <dbReference type="EMBL" id="MBP0484170.1"/>
    </source>
</evidence>
<dbReference type="RefSeq" id="WP_209362271.1">
    <property type="nucleotide sequence ID" value="NZ_JAGISH010000010.1"/>
</dbReference>
<sequence>MFAKLLLSGADGVSVSAGLDERTYPALGDLGIRGDSQASILDTRLFKPAARSGNHEPVHRIVAEYGAARHLIRMINDASNPFSSRQCLAVIAPNGVSRDELRGLLGWMAALGTQETQEAIIAVDPYAVLANGDPSRLSPRSKLLLLDGLVALSAEDPFFRRNDFWRSFSASGFFTADTVDAVRCILNQPEDGGHLKSLVFQLLEGSSAIDDLVPELENHLLDPASTENVRVGALDCLLDCQGYPWEPTLGHLARENSHIASRISAKIIQRIGPDRVARETILRMLESSAALFERRDDRGIGSRYHIRQLVREFDLQLTVWSLDRLTDGLSCECAAKSATLCHCRDDVSKIAGLLLDNYFEISLGPHDPARLWRWLEGLNYHGPKGPDDSAAG</sequence>